<organism evidence="3 4">
    <name type="scientific">Romanomermis culicivorax</name>
    <name type="common">Nematode worm</name>
    <dbReference type="NCBI Taxonomy" id="13658"/>
    <lineage>
        <taxon>Eukaryota</taxon>
        <taxon>Metazoa</taxon>
        <taxon>Ecdysozoa</taxon>
        <taxon>Nematoda</taxon>
        <taxon>Enoplea</taxon>
        <taxon>Dorylaimia</taxon>
        <taxon>Mermithida</taxon>
        <taxon>Mermithoidea</taxon>
        <taxon>Mermithidae</taxon>
        <taxon>Romanomermis</taxon>
    </lineage>
</organism>
<name>A0A915J6G0_ROMCU</name>
<sequence length="116" mass="12789">RNNIGAGHTPKLYPTLEPTPPSWRRHHGTLDGEFSAAGDSTKVSSSPVLRPSVSARKAMPSDLYTNGASKSKLSTGLPIWLKIALCFLITIFVVMLMRRLLDDEDSMSSETMHFDE</sequence>
<keyword evidence="2" id="KW-0472">Membrane</keyword>
<accession>A0A915J6G0</accession>
<protein>
    <submittedName>
        <fullName evidence="4">Uncharacterized protein</fullName>
    </submittedName>
</protein>
<evidence type="ECO:0000256" key="1">
    <source>
        <dbReference type="SAM" id="MobiDB-lite"/>
    </source>
</evidence>
<feature type="transmembrane region" description="Helical" evidence="2">
    <location>
        <begin position="79"/>
        <end position="97"/>
    </location>
</feature>
<dbReference type="Proteomes" id="UP000887565">
    <property type="component" value="Unplaced"/>
</dbReference>
<feature type="region of interest" description="Disordered" evidence="1">
    <location>
        <begin position="1"/>
        <end position="51"/>
    </location>
</feature>
<reference evidence="4" key="1">
    <citation type="submission" date="2022-11" db="UniProtKB">
        <authorList>
            <consortium name="WormBaseParasite"/>
        </authorList>
    </citation>
    <scope>IDENTIFICATION</scope>
</reference>
<evidence type="ECO:0000313" key="3">
    <source>
        <dbReference type="Proteomes" id="UP000887565"/>
    </source>
</evidence>
<keyword evidence="2" id="KW-0812">Transmembrane</keyword>
<proteinExistence type="predicted"/>
<keyword evidence="2" id="KW-1133">Transmembrane helix</keyword>
<evidence type="ECO:0000256" key="2">
    <source>
        <dbReference type="SAM" id="Phobius"/>
    </source>
</evidence>
<dbReference type="WBParaSite" id="nRc.2.0.1.t21364-RA">
    <property type="protein sequence ID" value="nRc.2.0.1.t21364-RA"/>
    <property type="gene ID" value="nRc.2.0.1.g21364"/>
</dbReference>
<dbReference type="AlphaFoldDB" id="A0A915J6G0"/>
<keyword evidence="3" id="KW-1185">Reference proteome</keyword>
<evidence type="ECO:0000313" key="4">
    <source>
        <dbReference type="WBParaSite" id="nRc.2.0.1.t21364-RA"/>
    </source>
</evidence>